<dbReference type="Pfam" id="PF01494">
    <property type="entry name" value="FAD_binding_3"/>
    <property type="match status" value="1"/>
</dbReference>
<dbReference type="AlphaFoldDB" id="A0A1S1H7M9"/>
<dbReference type="InterPro" id="IPR050407">
    <property type="entry name" value="Geranylgeranyl_reductase"/>
</dbReference>
<organism evidence="3 4">
    <name type="scientific">Edaphosphingomonas haloaromaticamans</name>
    <dbReference type="NCBI Taxonomy" id="653954"/>
    <lineage>
        <taxon>Bacteria</taxon>
        <taxon>Pseudomonadati</taxon>
        <taxon>Pseudomonadota</taxon>
        <taxon>Alphaproteobacteria</taxon>
        <taxon>Sphingomonadales</taxon>
        <taxon>Rhizorhabdaceae</taxon>
        <taxon>Edaphosphingomonas</taxon>
    </lineage>
</organism>
<comment type="caution">
    <text evidence="3">The sequence shown here is derived from an EMBL/GenBank/DDBJ whole genome shotgun (WGS) entry which is preliminary data.</text>
</comment>
<dbReference type="RefSeq" id="WP_070931623.1">
    <property type="nucleotide sequence ID" value="NZ_MIPT01000001.1"/>
</dbReference>
<dbReference type="Proteomes" id="UP000179467">
    <property type="component" value="Unassembled WGS sequence"/>
</dbReference>
<dbReference type="OrthoDB" id="5652862at2"/>
<gene>
    <name evidence="3" type="ORF">BHE75_00066</name>
</gene>
<accession>A0A1S1H7M9</accession>
<dbReference type="SUPFAM" id="SSF51905">
    <property type="entry name" value="FAD/NAD(P)-binding domain"/>
    <property type="match status" value="1"/>
</dbReference>
<dbReference type="PANTHER" id="PTHR42685:SF22">
    <property type="entry name" value="CONDITIONED MEDIUM FACTOR RECEPTOR 1"/>
    <property type="match status" value="1"/>
</dbReference>
<protein>
    <recommendedName>
        <fullName evidence="2">FAD-binding domain-containing protein</fullName>
    </recommendedName>
</protein>
<evidence type="ECO:0000313" key="4">
    <source>
        <dbReference type="Proteomes" id="UP000179467"/>
    </source>
</evidence>
<dbReference type="EMBL" id="MIPT01000001">
    <property type="protein sequence ID" value="OHT18097.1"/>
    <property type="molecule type" value="Genomic_DNA"/>
</dbReference>
<dbReference type="Gene3D" id="3.50.50.60">
    <property type="entry name" value="FAD/NAD(P)-binding domain"/>
    <property type="match status" value="1"/>
</dbReference>
<proteinExistence type="predicted"/>
<keyword evidence="4" id="KW-1185">Reference proteome</keyword>
<dbReference type="PANTHER" id="PTHR42685">
    <property type="entry name" value="GERANYLGERANYL DIPHOSPHATE REDUCTASE"/>
    <property type="match status" value="1"/>
</dbReference>
<feature type="region of interest" description="Disordered" evidence="1">
    <location>
        <begin position="151"/>
        <end position="171"/>
    </location>
</feature>
<name>A0A1S1H7M9_9SPHN</name>
<evidence type="ECO:0000259" key="2">
    <source>
        <dbReference type="Pfam" id="PF01494"/>
    </source>
</evidence>
<dbReference type="GO" id="GO:0071949">
    <property type="term" value="F:FAD binding"/>
    <property type="evidence" value="ECO:0007669"/>
    <property type="project" value="InterPro"/>
</dbReference>
<dbReference type="InterPro" id="IPR036188">
    <property type="entry name" value="FAD/NAD-bd_sf"/>
</dbReference>
<dbReference type="PRINTS" id="PR00469">
    <property type="entry name" value="PNDRDTASEII"/>
</dbReference>
<feature type="domain" description="FAD-binding" evidence="2">
    <location>
        <begin position="3"/>
        <end position="128"/>
    </location>
</feature>
<evidence type="ECO:0000313" key="3">
    <source>
        <dbReference type="EMBL" id="OHT18097.1"/>
    </source>
</evidence>
<reference evidence="3 4" key="1">
    <citation type="submission" date="2016-09" db="EMBL/GenBank/DDBJ databases">
        <title>Metabolic pathway, cell adaptation mechanisms and a novel monoxygenase revealed through proteogenomic-transcription analysis of a Sphingomonas haloaromaticamans strain degrading the fungicide ortho-phenylphenol.</title>
        <authorList>
            <person name="Perruchon C."/>
            <person name="Papadopoulou E.S."/>
            <person name="Rousidou C."/>
            <person name="Vasileiadis S."/>
            <person name="Tanou G."/>
            <person name="Amoutzias G."/>
            <person name="Molassiotis A."/>
            <person name="Karpouzas D.G."/>
        </authorList>
    </citation>
    <scope>NUCLEOTIDE SEQUENCE [LARGE SCALE GENOMIC DNA]</scope>
    <source>
        <strain evidence="3 4">P3</strain>
    </source>
</reference>
<evidence type="ECO:0000256" key="1">
    <source>
        <dbReference type="SAM" id="MobiDB-lite"/>
    </source>
</evidence>
<dbReference type="InterPro" id="IPR002938">
    <property type="entry name" value="FAD-bd"/>
</dbReference>
<sequence length="364" mass="36544">MRRTDALIVGGGPAGAATAITLAAAGRPPLLIERAATPRPVVCGGFLGGDALAALAALGIDAPALGARPIHRLRIVAGGHMVERRLPFAAAGLSRATLDAALRDRALALGAIVETGRAARAIEDRPEGGAIVRLDDGSAIAAPAVFLATGKHDLRGSPRPRPAPGADPAVGLRTVLPADPDLAGRIELHLFDRGYAGLLVQEDGSVNLCLSVARSRLAEADGNPARLIAALAAASPRFAARIGGAAATGEAWQAIAAVPYGWQQPLGAEEALYRVGDQAAVIASLAGDGIAIALASGAIAARAFLAGQSPADHARALAARTGRPIAIAGAIRRLAEGPHRALLLRAAALPGAAALAARLTRVGH</sequence>